<protein>
    <submittedName>
        <fullName evidence="6">Malonate decarboxylase holo-[acyl-carrier-protein] synthase</fullName>
    </submittedName>
</protein>
<dbReference type="NCBIfam" id="TIGR03135">
    <property type="entry name" value="malonate_mdcG"/>
    <property type="match status" value="1"/>
</dbReference>
<sequence>MFRIRHSLAHVSPASRPGILAAVLDALPEQMRDPGTRKLVRDAMSKAHIPGIVCRPTGPCPDGGGQLGFSFPFRHGAERVRAAVPVRRGQVSAFFTPWEVMDRALILGPNLHPALPEIARAGALAGVEIGLIGSAALQTVTGLPYLRPESDLDLVVRAESLRALDQLATMLATLAKRRGLAVDVEVALPGGIGVKLTELLSGAPTVLGKTITGVELIERARLIPLFAAPPPARPDPQHPIKQPERKRQWM</sequence>
<evidence type="ECO:0000313" key="6">
    <source>
        <dbReference type="EMBL" id="TKD12976.1"/>
    </source>
</evidence>
<keyword evidence="1" id="KW-0808">Transferase</keyword>
<dbReference type="Pfam" id="PF10620">
    <property type="entry name" value="MdcG"/>
    <property type="match status" value="1"/>
</dbReference>
<feature type="region of interest" description="Disordered" evidence="3">
    <location>
        <begin position="228"/>
        <end position="250"/>
    </location>
</feature>
<comment type="caution">
    <text evidence="6">The sequence shown here is derived from an EMBL/GenBank/DDBJ whole genome shotgun (WGS) entry which is preliminary data.</text>
</comment>
<dbReference type="AlphaFoldDB" id="A0A4U1JK90"/>
<evidence type="ECO:0000256" key="3">
    <source>
        <dbReference type="SAM" id="MobiDB-lite"/>
    </source>
</evidence>
<gene>
    <name evidence="6" type="primary">mdcG</name>
    <name evidence="6" type="ORF">FBT96_19905</name>
</gene>
<proteinExistence type="predicted"/>
<evidence type="ECO:0000256" key="2">
    <source>
        <dbReference type="ARBA" id="ARBA00022695"/>
    </source>
</evidence>
<evidence type="ECO:0000259" key="5">
    <source>
        <dbReference type="Pfam" id="PF20866"/>
    </source>
</evidence>
<name>A0A4U1JK90_RHOCA</name>
<dbReference type="EMBL" id="SWJZ01000147">
    <property type="protein sequence ID" value="TKD12976.1"/>
    <property type="molecule type" value="Genomic_DNA"/>
</dbReference>
<organism evidence="6 7">
    <name type="scientific">Rhodobacter capsulatus</name>
    <name type="common">Rhodopseudomonas capsulata</name>
    <dbReference type="NCBI Taxonomy" id="1061"/>
    <lineage>
        <taxon>Bacteria</taxon>
        <taxon>Pseudomonadati</taxon>
        <taxon>Pseudomonadota</taxon>
        <taxon>Alphaproteobacteria</taxon>
        <taxon>Rhodobacterales</taxon>
        <taxon>Rhodobacter group</taxon>
        <taxon>Rhodobacter</taxon>
    </lineage>
</organism>
<dbReference type="InterPro" id="IPR049180">
    <property type="entry name" value="MdcG_C"/>
</dbReference>
<dbReference type="GO" id="GO:0016779">
    <property type="term" value="F:nucleotidyltransferase activity"/>
    <property type="evidence" value="ECO:0007669"/>
    <property type="project" value="UniProtKB-KW"/>
</dbReference>
<dbReference type="Proteomes" id="UP000310597">
    <property type="component" value="Unassembled WGS sequence"/>
</dbReference>
<accession>A0A4U1JK90</accession>
<feature type="domain" description="Phosphoribosyl-dephospho-CoA transferase MdcG C-terminal" evidence="4">
    <location>
        <begin position="102"/>
        <end position="219"/>
    </location>
</feature>
<dbReference type="RefSeq" id="WP_136909746.1">
    <property type="nucleotide sequence ID" value="NZ_SWJZ01000147.1"/>
</dbReference>
<feature type="compositionally biased region" description="Basic and acidic residues" evidence="3">
    <location>
        <begin position="235"/>
        <end position="250"/>
    </location>
</feature>
<reference evidence="6 7" key="1">
    <citation type="submission" date="2019-04" db="EMBL/GenBank/DDBJ databases">
        <title>Draft Whole-Genome sequence of the purple photosynthetic bacterium Rhodobacter capsulatus SP108 with an indigenous class A beta-lactamase.</title>
        <authorList>
            <person name="Robertson S."/>
            <person name="Meyer T.E."/>
            <person name="Kyndt J.A."/>
        </authorList>
    </citation>
    <scope>NUCLEOTIDE SEQUENCE [LARGE SCALE GENOMIC DNA]</scope>
    <source>
        <strain evidence="6 7">SP108</strain>
    </source>
</reference>
<dbReference type="InterPro" id="IPR017557">
    <property type="entry name" value="Holo-ACP_synthase"/>
</dbReference>
<evidence type="ECO:0000259" key="4">
    <source>
        <dbReference type="Pfam" id="PF10620"/>
    </source>
</evidence>
<dbReference type="InterPro" id="IPR048903">
    <property type="entry name" value="MdcG_N"/>
</dbReference>
<evidence type="ECO:0000313" key="7">
    <source>
        <dbReference type="Proteomes" id="UP000310597"/>
    </source>
</evidence>
<dbReference type="Pfam" id="PF20866">
    <property type="entry name" value="MdcG_N"/>
    <property type="match status" value="1"/>
</dbReference>
<dbReference type="OrthoDB" id="5498803at2"/>
<keyword evidence="2" id="KW-0548">Nucleotidyltransferase</keyword>
<feature type="domain" description="Phosphoribosyl-dephospho-CoA transferase MdcG N-terminal" evidence="5">
    <location>
        <begin position="5"/>
        <end position="97"/>
    </location>
</feature>
<evidence type="ECO:0000256" key="1">
    <source>
        <dbReference type="ARBA" id="ARBA00022679"/>
    </source>
</evidence>